<dbReference type="Proteomes" id="UP000245014">
    <property type="component" value="Unassembled WGS sequence"/>
</dbReference>
<dbReference type="CDD" id="cd01572">
    <property type="entry name" value="QPRTase"/>
    <property type="match status" value="1"/>
</dbReference>
<keyword evidence="7 9" id="KW-0808">Transferase</keyword>
<dbReference type="GO" id="GO:0034213">
    <property type="term" value="P:quinolinate catabolic process"/>
    <property type="evidence" value="ECO:0007669"/>
    <property type="project" value="TreeGrafter"/>
</dbReference>
<evidence type="ECO:0000256" key="6">
    <source>
        <dbReference type="ARBA" id="ARBA00022676"/>
    </source>
</evidence>
<sequence length="273" mass="30587">MINIKRFVKHAINEDNGRGDLFYDIAPEGKFTAKIISKSEGILAGVKYAEILAQTEKIKINFLKKDGDKILAGDILATLEGRAAKLLSCERTLLNMLQHASGIATMANRYAKKLEGYKVVLLDTRKTRPHLRDFEKYASRVGGAINHRLGLDDCLMLKDTHLRTIDDLCEFVKIARKRISWVTKIEIECETMDQVIKAMSAGADIIMCDNMTLDQIREVVMFKDSSYPHVLIEASGNINLDTICDYAKTGVDAVSSGSIIHQATWLDFSMRVD</sequence>
<evidence type="ECO:0000256" key="8">
    <source>
        <dbReference type="ARBA" id="ARBA00033102"/>
    </source>
</evidence>
<comment type="pathway">
    <text evidence="2">Cofactor biosynthesis; NAD(+) biosynthesis; nicotinate D-ribonucleotide from quinolinate: step 1/1.</text>
</comment>
<dbReference type="SUPFAM" id="SSF54675">
    <property type="entry name" value="Nicotinate/Quinolinate PRTase N-terminal domain-like"/>
    <property type="match status" value="1"/>
</dbReference>
<evidence type="ECO:0000313" key="12">
    <source>
        <dbReference type="EMBL" id="PWE23398.1"/>
    </source>
</evidence>
<evidence type="ECO:0000313" key="13">
    <source>
        <dbReference type="Proteomes" id="UP000245014"/>
    </source>
</evidence>
<name>A0A2U2C317_9BACT</name>
<dbReference type="InterPro" id="IPR013785">
    <property type="entry name" value="Aldolase_TIM"/>
</dbReference>
<dbReference type="Pfam" id="PF01729">
    <property type="entry name" value="QRPTase_C"/>
    <property type="match status" value="1"/>
</dbReference>
<feature type="domain" description="Quinolinate phosphoribosyl transferase N-terminal" evidence="11">
    <location>
        <begin position="27"/>
        <end position="101"/>
    </location>
</feature>
<protein>
    <recommendedName>
        <fullName evidence="4">nicotinate-nucleotide diphosphorylase (carboxylating)</fullName>
        <ecNumber evidence="4">2.4.2.19</ecNumber>
    </recommendedName>
    <alternativeName>
        <fullName evidence="8">Quinolinate phosphoribosyltransferase [decarboxylating]</fullName>
    </alternativeName>
</protein>
<dbReference type="GO" id="GO:0005737">
    <property type="term" value="C:cytoplasm"/>
    <property type="evidence" value="ECO:0007669"/>
    <property type="project" value="TreeGrafter"/>
</dbReference>
<reference evidence="12 13" key="1">
    <citation type="submission" date="2018-05" db="EMBL/GenBank/DDBJ databases">
        <title>Antimicrobial susceptibility testing and genomic analysis of Arcobacter skirrowii strains and one Arcobacter butzleri isolated from German poultry farms.</title>
        <authorList>
            <person name="Haenel I."/>
            <person name="Hotzel H."/>
            <person name="Tomaso H."/>
            <person name="Busch A."/>
        </authorList>
    </citation>
    <scope>NUCLEOTIDE SEQUENCE [LARGE SCALE GENOMIC DNA]</scope>
    <source>
        <strain evidence="13">v</strain>
    </source>
</reference>
<feature type="domain" description="Quinolinate phosphoribosyl transferase C-terminal" evidence="10">
    <location>
        <begin position="103"/>
        <end position="271"/>
    </location>
</feature>
<accession>A0A2U2C317</accession>
<dbReference type="InterPro" id="IPR036068">
    <property type="entry name" value="Nicotinate_pribotase-like_C"/>
</dbReference>
<dbReference type="PANTHER" id="PTHR32179:SF3">
    <property type="entry name" value="NICOTINATE-NUCLEOTIDE PYROPHOSPHORYLASE [CARBOXYLATING]"/>
    <property type="match status" value="1"/>
</dbReference>
<comment type="function">
    <text evidence="1">Involved in the catabolism of quinolinic acid (QA).</text>
</comment>
<evidence type="ECO:0000259" key="10">
    <source>
        <dbReference type="Pfam" id="PF01729"/>
    </source>
</evidence>
<evidence type="ECO:0000259" key="11">
    <source>
        <dbReference type="Pfam" id="PF02749"/>
    </source>
</evidence>
<evidence type="ECO:0000256" key="7">
    <source>
        <dbReference type="ARBA" id="ARBA00022679"/>
    </source>
</evidence>
<comment type="similarity">
    <text evidence="3 9">Belongs to the NadC/ModD family.</text>
</comment>
<keyword evidence="5" id="KW-0662">Pyridine nucleotide biosynthesis</keyword>
<dbReference type="EMBL" id="QEYI01000001">
    <property type="protein sequence ID" value="PWE23398.1"/>
    <property type="molecule type" value="Genomic_DNA"/>
</dbReference>
<proteinExistence type="inferred from homology"/>
<dbReference type="UniPathway" id="UPA00253">
    <property type="reaction ID" value="UER00331"/>
</dbReference>
<gene>
    <name evidence="12" type="ORF">DF188_01590</name>
</gene>
<dbReference type="Gene3D" id="3.90.1170.20">
    <property type="entry name" value="Quinolinate phosphoribosyl transferase, N-terminal domain"/>
    <property type="match status" value="1"/>
</dbReference>
<dbReference type="RefSeq" id="WP_109065556.1">
    <property type="nucleotide sequence ID" value="NZ_JAUQUL010000003.1"/>
</dbReference>
<dbReference type="InterPro" id="IPR037128">
    <property type="entry name" value="Quinolinate_PRibosylTase_N_sf"/>
</dbReference>
<dbReference type="Pfam" id="PF02749">
    <property type="entry name" value="QRPTase_N"/>
    <property type="match status" value="1"/>
</dbReference>
<dbReference type="InterPro" id="IPR004393">
    <property type="entry name" value="NadC"/>
</dbReference>
<dbReference type="Gene3D" id="3.20.20.70">
    <property type="entry name" value="Aldolase class I"/>
    <property type="match status" value="1"/>
</dbReference>
<dbReference type="PANTHER" id="PTHR32179">
    <property type="entry name" value="NICOTINATE-NUCLEOTIDE PYROPHOSPHORYLASE [CARBOXYLATING]"/>
    <property type="match status" value="1"/>
</dbReference>
<dbReference type="STRING" id="28200.GCA_001572935_00803"/>
<dbReference type="GO" id="GO:0009435">
    <property type="term" value="P:NAD+ biosynthetic process"/>
    <property type="evidence" value="ECO:0007669"/>
    <property type="project" value="UniProtKB-UniPathway"/>
</dbReference>
<dbReference type="InterPro" id="IPR027277">
    <property type="entry name" value="NadC/ModD"/>
</dbReference>
<dbReference type="NCBIfam" id="TIGR00078">
    <property type="entry name" value="nadC"/>
    <property type="match status" value="1"/>
</dbReference>
<evidence type="ECO:0000256" key="1">
    <source>
        <dbReference type="ARBA" id="ARBA00003237"/>
    </source>
</evidence>
<keyword evidence="6 9" id="KW-0328">Glycosyltransferase</keyword>
<dbReference type="AlphaFoldDB" id="A0A2U2C317"/>
<dbReference type="InterPro" id="IPR002638">
    <property type="entry name" value="Quinolinate_PRibosylTrfase_C"/>
</dbReference>
<evidence type="ECO:0000256" key="5">
    <source>
        <dbReference type="ARBA" id="ARBA00022642"/>
    </source>
</evidence>
<dbReference type="EC" id="2.4.2.19" evidence="4"/>
<dbReference type="SUPFAM" id="SSF51690">
    <property type="entry name" value="Nicotinate/Quinolinate PRTase C-terminal domain-like"/>
    <property type="match status" value="1"/>
</dbReference>
<evidence type="ECO:0000256" key="9">
    <source>
        <dbReference type="PIRNR" id="PIRNR006250"/>
    </source>
</evidence>
<evidence type="ECO:0000256" key="2">
    <source>
        <dbReference type="ARBA" id="ARBA00004893"/>
    </source>
</evidence>
<organism evidence="12 13">
    <name type="scientific">Aliarcobacter skirrowii</name>
    <dbReference type="NCBI Taxonomy" id="28200"/>
    <lineage>
        <taxon>Bacteria</taxon>
        <taxon>Pseudomonadati</taxon>
        <taxon>Campylobacterota</taxon>
        <taxon>Epsilonproteobacteria</taxon>
        <taxon>Campylobacterales</taxon>
        <taxon>Arcobacteraceae</taxon>
        <taxon>Aliarcobacter</taxon>
    </lineage>
</organism>
<dbReference type="GO" id="GO:0004514">
    <property type="term" value="F:nicotinate-nucleotide diphosphorylase (carboxylating) activity"/>
    <property type="evidence" value="ECO:0007669"/>
    <property type="project" value="UniProtKB-EC"/>
</dbReference>
<dbReference type="FunFam" id="3.20.20.70:FF:000030">
    <property type="entry name" value="Nicotinate-nucleotide pyrophosphorylase, carboxylating"/>
    <property type="match status" value="1"/>
</dbReference>
<evidence type="ECO:0000256" key="4">
    <source>
        <dbReference type="ARBA" id="ARBA00011944"/>
    </source>
</evidence>
<dbReference type="InterPro" id="IPR022412">
    <property type="entry name" value="Quinolinate_PRibosylTrfase_N"/>
</dbReference>
<evidence type="ECO:0000256" key="3">
    <source>
        <dbReference type="ARBA" id="ARBA00009400"/>
    </source>
</evidence>
<comment type="caution">
    <text evidence="12">The sequence shown here is derived from an EMBL/GenBank/DDBJ whole genome shotgun (WGS) entry which is preliminary data.</text>
</comment>
<dbReference type="PIRSF" id="PIRSF006250">
    <property type="entry name" value="NadC_ModD"/>
    <property type="match status" value="1"/>
</dbReference>